<comment type="caution">
    <text evidence="8">The sequence shown here is derived from an EMBL/GenBank/DDBJ whole genome shotgun (WGS) entry which is preliminary data.</text>
</comment>
<evidence type="ECO:0000256" key="4">
    <source>
        <dbReference type="ARBA" id="ARBA00023288"/>
    </source>
</evidence>
<dbReference type="Proteomes" id="UP000253370">
    <property type="component" value="Unassembled WGS sequence"/>
</dbReference>
<dbReference type="Pfam" id="PF09619">
    <property type="entry name" value="YscW"/>
    <property type="match status" value="1"/>
</dbReference>
<dbReference type="Gene3D" id="2.40.128.200">
    <property type="match status" value="1"/>
</dbReference>
<dbReference type="InterPro" id="IPR053147">
    <property type="entry name" value="Hsp_HslJ-like"/>
</dbReference>
<keyword evidence="3" id="KW-0564">Palmitate</keyword>
<evidence type="ECO:0000313" key="9">
    <source>
        <dbReference type="Proteomes" id="UP000253370"/>
    </source>
</evidence>
<dbReference type="Pfam" id="PF09864">
    <property type="entry name" value="MliC"/>
    <property type="match status" value="1"/>
</dbReference>
<evidence type="ECO:0000256" key="5">
    <source>
        <dbReference type="SAM" id="SignalP"/>
    </source>
</evidence>
<evidence type="ECO:0000256" key="3">
    <source>
        <dbReference type="ARBA" id="ARBA00023139"/>
    </source>
</evidence>
<keyword evidence="4" id="KW-0449">Lipoprotein</keyword>
<organism evidence="8 9">
    <name type="scientific">Rhodosalinus halophilus</name>
    <dbReference type="NCBI Taxonomy" id="2259333"/>
    <lineage>
        <taxon>Bacteria</taxon>
        <taxon>Pseudomonadati</taxon>
        <taxon>Pseudomonadota</taxon>
        <taxon>Alphaproteobacteria</taxon>
        <taxon>Rhodobacterales</taxon>
        <taxon>Paracoccaceae</taxon>
        <taxon>Rhodosalinus</taxon>
    </lineage>
</organism>
<evidence type="ECO:0000256" key="2">
    <source>
        <dbReference type="ARBA" id="ARBA00023136"/>
    </source>
</evidence>
<proteinExistence type="predicted"/>
<keyword evidence="9" id="KW-1185">Reference proteome</keyword>
<dbReference type="InterPro" id="IPR038670">
    <property type="entry name" value="HslJ-like_sf"/>
</dbReference>
<dbReference type="InterPro" id="IPR018660">
    <property type="entry name" value="MliC"/>
</dbReference>
<dbReference type="InterPro" id="IPR036328">
    <property type="entry name" value="MliC_sf"/>
</dbReference>
<dbReference type="InterPro" id="IPR039366">
    <property type="entry name" value="Pilotin"/>
</dbReference>
<feature type="chain" id="PRO_5016868788" description="META domain-containing protein" evidence="5">
    <location>
        <begin position="23"/>
        <end position="405"/>
    </location>
</feature>
<dbReference type="PANTHER" id="PTHR35535">
    <property type="entry name" value="HEAT SHOCK PROTEIN HSLJ"/>
    <property type="match status" value="1"/>
</dbReference>
<evidence type="ECO:0000259" key="6">
    <source>
        <dbReference type="Pfam" id="PF03724"/>
    </source>
</evidence>
<feature type="signal peptide" evidence="5">
    <location>
        <begin position="1"/>
        <end position="22"/>
    </location>
</feature>
<reference evidence="8 9" key="1">
    <citation type="submission" date="2018-07" db="EMBL/GenBank/DDBJ databases">
        <title>Rhodosalinus sp. strain E84T genomic sequence and assembly.</title>
        <authorList>
            <person name="Liu Z.-W."/>
            <person name="Lu D.-C."/>
        </authorList>
    </citation>
    <scope>NUCLEOTIDE SEQUENCE [LARGE SCALE GENOMIC DNA]</scope>
    <source>
        <strain evidence="8 9">E84</strain>
    </source>
</reference>
<dbReference type="AlphaFoldDB" id="A0A365UCL6"/>
<dbReference type="Gene3D" id="2.40.128.270">
    <property type="match status" value="1"/>
</dbReference>
<keyword evidence="1 5" id="KW-0732">Signal</keyword>
<dbReference type="SUPFAM" id="SSF141488">
    <property type="entry name" value="YdhA-like"/>
    <property type="match status" value="1"/>
</dbReference>
<dbReference type="Pfam" id="PF03724">
    <property type="entry name" value="META"/>
    <property type="match status" value="1"/>
</dbReference>
<name>A0A365UCL6_9RHOB</name>
<sequence length="405" mass="42408">MVPFRAALAALALSAGALPAAAQESRTVEGSLTYLARIALPPSAEMVLEAVAVNGESLALFRRPTEGAQVPLAFSFELPRGEAAEVHAAILHGGRTEWAALPVPVTPAAGVADLGEIKLFRYRPVGFDTTMLCGDRRIRLAFDGARALLDTRQGGIELAQVPAASGARYEAAERSAMVWTKGATAMVEIDGDTLPECVVVPPVGAPAWTATGHAPGWTLEVSGAQMLLDRRGEAPVQAALPDAAIEEGGFTYAAEAMDLRVVPAICRDSATGRPHPERVRVTLDGATLEGCGGDPMALLSGGEWVVEDMGESGVIDNARSYIVFARDGAITGSGGCNRFTGRMALTGEAARIGPVAATMMACPEAVMRQERMFFGVLEAMDAWDVDATGALRLMANDAPLALLRR</sequence>
<feature type="domain" description="DUF306" evidence="6">
    <location>
        <begin position="299"/>
        <end position="399"/>
    </location>
</feature>
<dbReference type="EMBL" id="QNTQ01000002">
    <property type="protein sequence ID" value="RBI86993.1"/>
    <property type="molecule type" value="Genomic_DNA"/>
</dbReference>
<accession>A0A365UCL6</accession>
<evidence type="ECO:0000256" key="1">
    <source>
        <dbReference type="ARBA" id="ARBA00022729"/>
    </source>
</evidence>
<evidence type="ECO:0008006" key="10">
    <source>
        <dbReference type="Google" id="ProtNLM"/>
    </source>
</evidence>
<evidence type="ECO:0000313" key="8">
    <source>
        <dbReference type="EMBL" id="RBI86993.1"/>
    </source>
</evidence>
<dbReference type="PANTHER" id="PTHR35535:SF1">
    <property type="entry name" value="HEAT SHOCK PROTEIN HSLJ"/>
    <property type="match status" value="1"/>
</dbReference>
<gene>
    <name evidence="8" type="ORF">DRV85_02390</name>
</gene>
<dbReference type="InterPro" id="IPR005184">
    <property type="entry name" value="DUF306_Meta_HslJ"/>
</dbReference>
<keyword evidence="2" id="KW-0472">Membrane</keyword>
<dbReference type="OrthoDB" id="9809132at2"/>
<evidence type="ECO:0000259" key="7">
    <source>
        <dbReference type="Pfam" id="PF09864"/>
    </source>
</evidence>
<protein>
    <recommendedName>
        <fullName evidence="10">META domain-containing protein</fullName>
    </recommendedName>
</protein>
<dbReference type="RefSeq" id="WP_113287841.1">
    <property type="nucleotide sequence ID" value="NZ_QNTQ01000002.1"/>
</dbReference>
<feature type="domain" description="C-type lysozyme inhibitor" evidence="7">
    <location>
        <begin position="133"/>
        <end position="192"/>
    </location>
</feature>